<dbReference type="Proteomes" id="UP000302218">
    <property type="component" value="Chromosome"/>
</dbReference>
<dbReference type="EMBL" id="CP040330">
    <property type="protein sequence ID" value="QCS42029.1"/>
    <property type="molecule type" value="Genomic_DNA"/>
</dbReference>
<accession>A0A4P8WFI8</accession>
<dbReference type="GO" id="GO:0005524">
    <property type="term" value="F:ATP binding"/>
    <property type="evidence" value="ECO:0007669"/>
    <property type="project" value="UniProtKB-UniRule"/>
</dbReference>
<proteinExistence type="inferred from homology"/>
<feature type="domain" description="AAA+ ATPase" evidence="6">
    <location>
        <begin position="55"/>
        <end position="213"/>
    </location>
</feature>
<gene>
    <name evidence="7" type="ORF">FEJ81_06530</name>
</gene>
<dbReference type="CDD" id="cd00009">
    <property type="entry name" value="AAA"/>
    <property type="match status" value="1"/>
</dbReference>
<feature type="binding site" evidence="5">
    <location>
        <begin position="67"/>
        <end position="71"/>
    </location>
    <ligand>
        <name>ATP</name>
        <dbReference type="ChEBI" id="CHEBI:30616"/>
    </ligand>
</feature>
<dbReference type="GeneID" id="40264913"/>
<feature type="binding site" evidence="5">
    <location>
        <position position="224"/>
    </location>
    <ligand>
        <name>ATP</name>
        <dbReference type="ChEBI" id="CHEBI:30616"/>
    </ligand>
</feature>
<name>A0A4P8WFI8_9EURY</name>
<sequence length="406" mass="45497">MRDYDDLFDETAPTESVFADKRALDPLAAPTEVHAREGQERALATILNGIHDGYLPPTVSVYGPPGTGKTLTTRRVCREFSARHDSVAVEYVNLKECRTLFSAANEILYELTGERKGAYEGLDGVFTEIWAALVEYPEWTVLILDEIDHVRHDTNYDPSEFFYRLLRGEGKLARGIALSVWLVSNELLEVDLRLDSRVESAMSDEAVFFPPYGVAGLEALLAPRLARAFHEGALPDAVVEYGVQEAARRWGDARKALTLFRQAGETATERGLTQVTSDCLDANLEATEREATIAKLLELPFNHFLVLTGITGQTERTERNQPVTTSEIRTLLDDDAYPEEFDLGERAIRDVVTDLETMGLVETWIDARGRDGRVKQITTTFEPAWVSEAIDPYTTESDYLAVRNER</sequence>
<protein>
    <recommendedName>
        <fullName evidence="5">ORC1-type DNA replication protein</fullName>
    </recommendedName>
</protein>
<dbReference type="Gene3D" id="1.10.8.60">
    <property type="match status" value="1"/>
</dbReference>
<dbReference type="NCBIfam" id="TIGR02928">
    <property type="entry name" value="orc1/cdc6 family replication initiation protein"/>
    <property type="match status" value="1"/>
</dbReference>
<dbReference type="InterPro" id="IPR036390">
    <property type="entry name" value="WH_DNA-bd_sf"/>
</dbReference>
<dbReference type="GO" id="GO:0016887">
    <property type="term" value="F:ATP hydrolysis activity"/>
    <property type="evidence" value="ECO:0007669"/>
    <property type="project" value="InterPro"/>
</dbReference>
<keyword evidence="4 5" id="KW-0067">ATP-binding</keyword>
<dbReference type="HAMAP" id="MF_01407">
    <property type="entry name" value="ORC1_type_DNA_replic_protein"/>
    <property type="match status" value="1"/>
</dbReference>
<evidence type="ECO:0000256" key="3">
    <source>
        <dbReference type="ARBA" id="ARBA00022741"/>
    </source>
</evidence>
<dbReference type="InterPro" id="IPR036388">
    <property type="entry name" value="WH-like_DNA-bd_sf"/>
</dbReference>
<dbReference type="InterPro" id="IPR027417">
    <property type="entry name" value="P-loop_NTPase"/>
</dbReference>
<dbReference type="Pfam" id="PF22703">
    <property type="entry name" value="Cdc6_lid"/>
    <property type="match status" value="1"/>
</dbReference>
<dbReference type="Pfam" id="PF13401">
    <property type="entry name" value="AAA_22"/>
    <property type="match status" value="1"/>
</dbReference>
<dbReference type="InterPro" id="IPR014277">
    <property type="entry name" value="Orc1/Cdc6_arc"/>
</dbReference>
<evidence type="ECO:0000259" key="6">
    <source>
        <dbReference type="SMART" id="SM00382"/>
    </source>
</evidence>
<dbReference type="InterPro" id="IPR055237">
    <property type="entry name" value="Cdc6_lid"/>
</dbReference>
<evidence type="ECO:0000256" key="4">
    <source>
        <dbReference type="ARBA" id="ARBA00022840"/>
    </source>
</evidence>
<dbReference type="SUPFAM" id="SSF46785">
    <property type="entry name" value="Winged helix' DNA-binding domain"/>
    <property type="match status" value="1"/>
</dbReference>
<reference evidence="8" key="1">
    <citation type="submission" date="2019-05" db="EMBL/GenBank/DDBJ databases">
        <title>Genome sequence and methylation pattern of the halophilic Archaeon Natrinema versiforme BOL5-4.</title>
        <authorList>
            <person name="DasSarma P."/>
            <person name="Anton B.P."/>
            <person name="DasSarma S.L."/>
            <person name="Martinez F.L."/>
            <person name="Guzman D."/>
            <person name="Roberts R.J."/>
            <person name="DasSarma S."/>
        </authorList>
    </citation>
    <scope>NUCLEOTIDE SEQUENCE [LARGE SCALE GENOMIC DNA]</scope>
    <source>
        <strain evidence="8">BOL5-4</strain>
    </source>
</reference>
<dbReference type="GO" id="GO:0006260">
    <property type="term" value="P:DNA replication"/>
    <property type="evidence" value="ECO:0007669"/>
    <property type="project" value="UniProtKB-UniRule"/>
</dbReference>
<dbReference type="KEGG" id="nvr:FEJ81_06530"/>
<dbReference type="InterPro" id="IPR049945">
    <property type="entry name" value="AAA_22"/>
</dbReference>
<dbReference type="Gene3D" id="3.40.50.300">
    <property type="entry name" value="P-loop containing nucleotide triphosphate hydrolases"/>
    <property type="match status" value="1"/>
</dbReference>
<dbReference type="SMART" id="SM00382">
    <property type="entry name" value="AAA"/>
    <property type="match status" value="1"/>
</dbReference>
<dbReference type="PANTHER" id="PTHR10763:SF26">
    <property type="entry name" value="CELL DIVISION CONTROL PROTEIN 6 HOMOLOG"/>
    <property type="match status" value="1"/>
</dbReference>
<comment type="function">
    <text evidence="5">Involved in regulation of DNA replication.</text>
</comment>
<evidence type="ECO:0000313" key="8">
    <source>
        <dbReference type="Proteomes" id="UP000302218"/>
    </source>
</evidence>
<organism evidence="7 8">
    <name type="scientific">Natrinema versiforme</name>
    <dbReference type="NCBI Taxonomy" id="88724"/>
    <lineage>
        <taxon>Archaea</taxon>
        <taxon>Methanobacteriati</taxon>
        <taxon>Methanobacteriota</taxon>
        <taxon>Stenosarchaea group</taxon>
        <taxon>Halobacteria</taxon>
        <taxon>Halobacteriales</taxon>
        <taxon>Natrialbaceae</taxon>
        <taxon>Natrinema</taxon>
    </lineage>
</organism>
<comment type="similarity">
    <text evidence="1 5">Belongs to the CDC6/cdc18 family.</text>
</comment>
<dbReference type="InterPro" id="IPR050311">
    <property type="entry name" value="ORC1/CDC6"/>
</dbReference>
<evidence type="ECO:0000256" key="1">
    <source>
        <dbReference type="ARBA" id="ARBA00006184"/>
    </source>
</evidence>
<dbReference type="Gene3D" id="1.10.10.10">
    <property type="entry name" value="Winged helix-like DNA-binding domain superfamily/Winged helix DNA-binding domain"/>
    <property type="match status" value="1"/>
</dbReference>
<dbReference type="OrthoDB" id="195574at2157"/>
<keyword evidence="2 5" id="KW-0235">DNA replication</keyword>
<dbReference type="InterPro" id="IPR003593">
    <property type="entry name" value="AAA+_ATPase"/>
</dbReference>
<dbReference type="RefSeq" id="WP_138244526.1">
    <property type="nucleotide sequence ID" value="NZ_CP040330.1"/>
</dbReference>
<dbReference type="SUPFAM" id="SSF52540">
    <property type="entry name" value="P-loop containing nucleoside triphosphate hydrolases"/>
    <property type="match status" value="1"/>
</dbReference>
<keyword evidence="3 5" id="KW-0547">Nucleotide-binding</keyword>
<dbReference type="AlphaFoldDB" id="A0A4P8WFI8"/>
<evidence type="ECO:0000256" key="2">
    <source>
        <dbReference type="ARBA" id="ARBA00022705"/>
    </source>
</evidence>
<feature type="binding site" evidence="5">
    <location>
        <position position="212"/>
    </location>
    <ligand>
        <name>ATP</name>
        <dbReference type="ChEBI" id="CHEBI:30616"/>
    </ligand>
</feature>
<dbReference type="PANTHER" id="PTHR10763">
    <property type="entry name" value="CELL DIVISION CONTROL PROTEIN 6-RELATED"/>
    <property type="match status" value="1"/>
</dbReference>
<evidence type="ECO:0000313" key="7">
    <source>
        <dbReference type="EMBL" id="QCS42029.1"/>
    </source>
</evidence>
<evidence type="ECO:0000256" key="5">
    <source>
        <dbReference type="HAMAP-Rule" id="MF_01407"/>
    </source>
</evidence>